<dbReference type="Proteomes" id="UP001295444">
    <property type="component" value="Chromosome 01"/>
</dbReference>
<sequence length="92" mass="10491">MTTTKRMERQRLRKGRRQSHVECVEEAQEISYEKGAGSLALIQPERQTPITQVALRNRPIGNSSAEVRSKLGGPLQQQRYPWRRTDAESSAV</sequence>
<keyword evidence="3" id="KW-1185">Reference proteome</keyword>
<dbReference type="EMBL" id="OW240912">
    <property type="protein sequence ID" value="CAH2223175.1"/>
    <property type="molecule type" value="Genomic_DNA"/>
</dbReference>
<evidence type="ECO:0000256" key="1">
    <source>
        <dbReference type="SAM" id="MobiDB-lite"/>
    </source>
</evidence>
<organism evidence="2 3">
    <name type="scientific">Pelobates cultripes</name>
    <name type="common">Western spadefoot toad</name>
    <dbReference type="NCBI Taxonomy" id="61616"/>
    <lineage>
        <taxon>Eukaryota</taxon>
        <taxon>Metazoa</taxon>
        <taxon>Chordata</taxon>
        <taxon>Craniata</taxon>
        <taxon>Vertebrata</taxon>
        <taxon>Euteleostomi</taxon>
        <taxon>Amphibia</taxon>
        <taxon>Batrachia</taxon>
        <taxon>Anura</taxon>
        <taxon>Pelobatoidea</taxon>
        <taxon>Pelobatidae</taxon>
        <taxon>Pelobates</taxon>
    </lineage>
</organism>
<accession>A0AAD1VPZ5</accession>
<feature type="compositionally biased region" description="Basic and acidic residues" evidence="1">
    <location>
        <begin position="83"/>
        <end position="92"/>
    </location>
</feature>
<reference evidence="2" key="1">
    <citation type="submission" date="2022-03" db="EMBL/GenBank/DDBJ databases">
        <authorList>
            <person name="Alioto T."/>
            <person name="Alioto T."/>
            <person name="Gomez Garrido J."/>
        </authorList>
    </citation>
    <scope>NUCLEOTIDE SEQUENCE</scope>
</reference>
<gene>
    <name evidence="2" type="ORF">PECUL_23A025497</name>
</gene>
<protein>
    <submittedName>
        <fullName evidence="2">Uncharacterized protein</fullName>
    </submittedName>
</protein>
<dbReference type="AlphaFoldDB" id="A0AAD1VPZ5"/>
<proteinExistence type="predicted"/>
<name>A0AAD1VPZ5_PELCU</name>
<evidence type="ECO:0000313" key="2">
    <source>
        <dbReference type="EMBL" id="CAH2223175.1"/>
    </source>
</evidence>
<evidence type="ECO:0000313" key="3">
    <source>
        <dbReference type="Proteomes" id="UP001295444"/>
    </source>
</evidence>
<feature type="region of interest" description="Disordered" evidence="1">
    <location>
        <begin position="59"/>
        <end position="92"/>
    </location>
</feature>